<dbReference type="AlphaFoldDB" id="A0AAD2JZ99"/>
<keyword evidence="4" id="KW-0378">Hydrolase</keyword>
<dbReference type="InterPro" id="IPR017853">
    <property type="entry name" value="GH"/>
</dbReference>
<dbReference type="SUPFAM" id="SSF49899">
    <property type="entry name" value="Concanavalin A-like lectins/glucanases"/>
    <property type="match status" value="1"/>
</dbReference>
<evidence type="ECO:0000256" key="6">
    <source>
        <dbReference type="PIRSR" id="PIRSR625705-1"/>
    </source>
</evidence>
<dbReference type="InterPro" id="IPR052764">
    <property type="entry name" value="GH20_Enzymes"/>
</dbReference>
<comment type="caution">
    <text evidence="10">The sequence shown here is derived from an EMBL/GenBank/DDBJ whole genome shotgun (WGS) entry which is preliminary data.</text>
</comment>
<dbReference type="PANTHER" id="PTHR43678:SF1">
    <property type="entry name" value="BETA-N-ACETYLHEXOSAMINIDASE"/>
    <property type="match status" value="1"/>
</dbReference>
<dbReference type="EMBL" id="CAVNYO010000160">
    <property type="protein sequence ID" value="CAK5270190.1"/>
    <property type="molecule type" value="Genomic_DNA"/>
</dbReference>
<comment type="similarity">
    <text evidence="2">Belongs to the glycosyl hydrolase 20 family.</text>
</comment>
<evidence type="ECO:0000256" key="3">
    <source>
        <dbReference type="ARBA" id="ARBA00012663"/>
    </source>
</evidence>
<keyword evidence="7" id="KW-0732">Signal</keyword>
<dbReference type="InterPro" id="IPR029018">
    <property type="entry name" value="Hex-like_dom2"/>
</dbReference>
<dbReference type="InterPro" id="IPR015882">
    <property type="entry name" value="HEX_bac_N"/>
</dbReference>
<dbReference type="SUPFAM" id="SSF51445">
    <property type="entry name" value="(Trans)glycosidases"/>
    <property type="match status" value="1"/>
</dbReference>
<name>A0AAD2JZ99_9AGAR</name>
<feature type="active site" description="Proton donor" evidence="6">
    <location>
        <position position="330"/>
    </location>
</feature>
<sequence>MLLSLSTALAALVGCATGTLVGIPTVPFTPTSNASLPLANISRILVDSRFASTVDSTGTTLIPPTLLEFAHTFSADLDVLGVTLPVSTATAAAPGSIFLTVSSNTTFLDAAGRHTAEGYSLTVGAHNAVIAGASPLGVFWGTRTLIQQAKLNDLALPIGSGTDAPGWGTRGVMLDAGRHFYPVSFLTELCAYLSFFKQNTLHLHISDNLFNNVGVYTRARSLSLYAAFRLNSNDSAVAGLVPTYHFNESYTREDFDELQSSCAARGVTVIPEIEAPGHALPIVQWKPQLGLSDLSLLNIQHPETIPTMQTIWTTFLPWFQSKVVHIGADEYDSTLADDYIRFVNTMSTFIAQTSNKTIRIWGTNEPSSTSSVSKNITIQHWEFFEDNPFTLLKQGYNVLNSDDGFYIVGKWSGSYPQILNMNRIFAGNPAGGPWAPFVFDTNNATNNPPRSHPGIVGHIAAQWNDYGMNATTVHEAYYSWRDGLPALADKQWGGVLTQPQYNQIFESLHSVVPGQNLDRAIPSKTELIVQYKFQGNTRDSSGNGYDATCHGCKVKSGSVTFPSSTSQLTTPLGSKGRNYTLSFSINPSSKAAVGSTILSGPDSKLLLGNGTVNRIMLVSNDQPYVLNYTLPRGVWTNVVLSARGDSTFLRAGTGPEMQFLTVMGINGQSFVWEPIGIEAPLAQLGGNGFVGSIANFSLTG</sequence>
<dbReference type="InterPro" id="IPR015883">
    <property type="entry name" value="Glyco_hydro_20_cat"/>
</dbReference>
<dbReference type="PANTHER" id="PTHR43678">
    <property type="entry name" value="PUTATIVE (AFU_ORTHOLOGUE AFUA_2G00640)-RELATED"/>
    <property type="match status" value="1"/>
</dbReference>
<reference evidence="10" key="1">
    <citation type="submission" date="2023-11" db="EMBL/GenBank/DDBJ databases">
        <authorList>
            <person name="De Vega J J."/>
            <person name="De Vega J J."/>
        </authorList>
    </citation>
    <scope>NUCLEOTIDE SEQUENCE</scope>
</reference>
<evidence type="ECO:0000256" key="2">
    <source>
        <dbReference type="ARBA" id="ARBA00006285"/>
    </source>
</evidence>
<evidence type="ECO:0000256" key="5">
    <source>
        <dbReference type="ARBA" id="ARBA00023295"/>
    </source>
</evidence>
<feature type="domain" description="Beta-hexosaminidase bacterial type N-terminal" evidence="9">
    <location>
        <begin position="71"/>
        <end position="148"/>
    </location>
</feature>
<comment type="catalytic activity">
    <reaction evidence="1">
        <text>Hydrolysis of terminal non-reducing N-acetyl-D-hexosamine residues in N-acetyl-beta-D-hexosaminides.</text>
        <dbReference type="EC" id="3.2.1.52"/>
    </reaction>
</comment>
<dbReference type="SUPFAM" id="SSF55545">
    <property type="entry name" value="beta-N-acetylhexosaminidase-like domain"/>
    <property type="match status" value="1"/>
</dbReference>
<protein>
    <recommendedName>
        <fullName evidence="3">beta-N-acetylhexosaminidase</fullName>
        <ecNumber evidence="3">3.2.1.52</ecNumber>
    </recommendedName>
</protein>
<gene>
    <name evidence="10" type="ORF">MYCIT1_LOCUS14393</name>
</gene>
<proteinExistence type="inferred from homology"/>
<dbReference type="EC" id="3.2.1.52" evidence="3"/>
<dbReference type="GO" id="GO:0004563">
    <property type="term" value="F:beta-N-acetylhexosaminidase activity"/>
    <property type="evidence" value="ECO:0007669"/>
    <property type="project" value="UniProtKB-EC"/>
</dbReference>
<dbReference type="PRINTS" id="PR00738">
    <property type="entry name" value="GLHYDRLASE20"/>
</dbReference>
<evidence type="ECO:0000256" key="7">
    <source>
        <dbReference type="SAM" id="SignalP"/>
    </source>
</evidence>
<organism evidence="10 11">
    <name type="scientific">Mycena citricolor</name>
    <dbReference type="NCBI Taxonomy" id="2018698"/>
    <lineage>
        <taxon>Eukaryota</taxon>
        <taxon>Fungi</taxon>
        <taxon>Dikarya</taxon>
        <taxon>Basidiomycota</taxon>
        <taxon>Agaricomycotina</taxon>
        <taxon>Agaricomycetes</taxon>
        <taxon>Agaricomycetidae</taxon>
        <taxon>Agaricales</taxon>
        <taxon>Marasmiineae</taxon>
        <taxon>Mycenaceae</taxon>
        <taxon>Mycena</taxon>
    </lineage>
</organism>
<evidence type="ECO:0000313" key="10">
    <source>
        <dbReference type="EMBL" id="CAK5270190.1"/>
    </source>
</evidence>
<evidence type="ECO:0000259" key="9">
    <source>
        <dbReference type="Pfam" id="PF02838"/>
    </source>
</evidence>
<keyword evidence="11" id="KW-1185">Reference proteome</keyword>
<evidence type="ECO:0000256" key="4">
    <source>
        <dbReference type="ARBA" id="ARBA00022801"/>
    </source>
</evidence>
<dbReference type="Gene3D" id="3.30.379.10">
    <property type="entry name" value="Chitobiase/beta-hexosaminidase domain 2-like"/>
    <property type="match status" value="1"/>
</dbReference>
<evidence type="ECO:0000313" key="11">
    <source>
        <dbReference type="Proteomes" id="UP001295794"/>
    </source>
</evidence>
<keyword evidence="5" id="KW-0326">Glycosidase</keyword>
<feature type="signal peptide" evidence="7">
    <location>
        <begin position="1"/>
        <end position="18"/>
    </location>
</feature>
<dbReference type="Proteomes" id="UP001295794">
    <property type="component" value="Unassembled WGS sequence"/>
</dbReference>
<dbReference type="CDD" id="cd06564">
    <property type="entry name" value="GH20_DspB_LnbB-like"/>
    <property type="match status" value="1"/>
</dbReference>
<evidence type="ECO:0000256" key="1">
    <source>
        <dbReference type="ARBA" id="ARBA00001231"/>
    </source>
</evidence>
<dbReference type="Pfam" id="PF02838">
    <property type="entry name" value="Glyco_hydro_20b"/>
    <property type="match status" value="1"/>
</dbReference>
<dbReference type="InterPro" id="IPR025705">
    <property type="entry name" value="Beta_hexosaminidase_sua/sub"/>
</dbReference>
<dbReference type="InterPro" id="IPR013320">
    <property type="entry name" value="ConA-like_dom_sf"/>
</dbReference>
<accession>A0AAD2JZ99</accession>
<evidence type="ECO:0000259" key="8">
    <source>
        <dbReference type="Pfam" id="PF00728"/>
    </source>
</evidence>
<dbReference type="Gene3D" id="3.20.20.80">
    <property type="entry name" value="Glycosidases"/>
    <property type="match status" value="1"/>
</dbReference>
<feature type="chain" id="PRO_5042128887" description="beta-N-acetylhexosaminidase" evidence="7">
    <location>
        <begin position="19"/>
        <end position="700"/>
    </location>
</feature>
<feature type="domain" description="Glycoside hydrolase family 20 catalytic" evidence="8">
    <location>
        <begin position="170"/>
        <end position="332"/>
    </location>
</feature>
<dbReference type="Pfam" id="PF00728">
    <property type="entry name" value="Glyco_hydro_20"/>
    <property type="match status" value="1"/>
</dbReference>
<dbReference type="GO" id="GO:0005975">
    <property type="term" value="P:carbohydrate metabolic process"/>
    <property type="evidence" value="ECO:0007669"/>
    <property type="project" value="InterPro"/>
</dbReference>